<dbReference type="EMBL" id="JBHFFA010000002">
    <property type="protein sequence ID" value="KAL2643130.1"/>
    <property type="molecule type" value="Genomic_DNA"/>
</dbReference>
<evidence type="ECO:0000313" key="3">
    <source>
        <dbReference type="Proteomes" id="UP001605036"/>
    </source>
</evidence>
<evidence type="ECO:0000256" key="1">
    <source>
        <dbReference type="SAM" id="MobiDB-lite"/>
    </source>
</evidence>
<proteinExistence type="predicted"/>
<feature type="region of interest" description="Disordered" evidence="1">
    <location>
        <begin position="1"/>
        <end position="29"/>
    </location>
</feature>
<dbReference type="AlphaFoldDB" id="A0ABD1Z6I4"/>
<comment type="caution">
    <text evidence="2">The sequence shown here is derived from an EMBL/GenBank/DDBJ whole genome shotgun (WGS) entry which is preliminary data.</text>
</comment>
<dbReference type="Proteomes" id="UP001605036">
    <property type="component" value="Unassembled WGS sequence"/>
</dbReference>
<reference evidence="2 3" key="1">
    <citation type="submission" date="2024-09" db="EMBL/GenBank/DDBJ databases">
        <title>Chromosome-scale assembly of Riccia fluitans.</title>
        <authorList>
            <person name="Paukszto L."/>
            <person name="Sawicki J."/>
            <person name="Karawczyk K."/>
            <person name="Piernik-Szablinska J."/>
            <person name="Szczecinska M."/>
            <person name="Mazdziarz M."/>
        </authorList>
    </citation>
    <scope>NUCLEOTIDE SEQUENCE [LARGE SCALE GENOMIC DNA]</scope>
    <source>
        <strain evidence="2">Rf_01</strain>
        <tissue evidence="2">Aerial parts of the thallus</tissue>
    </source>
</reference>
<keyword evidence="3" id="KW-1185">Reference proteome</keyword>
<evidence type="ECO:0000313" key="2">
    <source>
        <dbReference type="EMBL" id="KAL2643130.1"/>
    </source>
</evidence>
<protein>
    <submittedName>
        <fullName evidence="2">Uncharacterized protein</fullName>
    </submittedName>
</protein>
<name>A0ABD1Z6I4_9MARC</name>
<feature type="compositionally biased region" description="Basic and acidic residues" evidence="1">
    <location>
        <begin position="1"/>
        <end position="22"/>
    </location>
</feature>
<accession>A0ABD1Z6I4</accession>
<sequence length="79" mass="9304">MEQARNDGGGRREDMSEREKCYAKQPRRRRRCTERQSRTTFCLQFGLVLVGWREKWLVMMMRADAKGDNVVAAVKKPRA</sequence>
<organism evidence="2 3">
    <name type="scientific">Riccia fluitans</name>
    <dbReference type="NCBI Taxonomy" id="41844"/>
    <lineage>
        <taxon>Eukaryota</taxon>
        <taxon>Viridiplantae</taxon>
        <taxon>Streptophyta</taxon>
        <taxon>Embryophyta</taxon>
        <taxon>Marchantiophyta</taxon>
        <taxon>Marchantiopsida</taxon>
        <taxon>Marchantiidae</taxon>
        <taxon>Marchantiales</taxon>
        <taxon>Ricciaceae</taxon>
        <taxon>Riccia</taxon>
    </lineage>
</organism>
<gene>
    <name evidence="2" type="ORF">R1flu_010717</name>
</gene>